<dbReference type="RefSeq" id="XP_011130489.1">
    <property type="nucleotide sequence ID" value="XM_011132187.1"/>
</dbReference>
<feature type="compositionally biased region" description="Acidic residues" evidence="1">
    <location>
        <begin position="142"/>
        <end position="153"/>
    </location>
</feature>
<evidence type="ECO:0000256" key="1">
    <source>
        <dbReference type="SAM" id="MobiDB-lite"/>
    </source>
</evidence>
<feature type="compositionally biased region" description="Acidic residues" evidence="1">
    <location>
        <begin position="64"/>
        <end position="75"/>
    </location>
</feature>
<feature type="compositionally biased region" description="Basic and acidic residues" evidence="1">
    <location>
        <begin position="33"/>
        <end position="45"/>
    </location>
</feature>
<accession>A0A023B6W2</accession>
<feature type="chain" id="PRO_5001516610" description="Transmembrane protein" evidence="2">
    <location>
        <begin position="18"/>
        <end position="198"/>
    </location>
</feature>
<keyword evidence="4" id="KW-1185">Reference proteome</keyword>
<dbReference type="Proteomes" id="UP000019763">
    <property type="component" value="Unassembled WGS sequence"/>
</dbReference>
<dbReference type="VEuPathDB" id="CryptoDB:GNI_075910"/>
<evidence type="ECO:0000256" key="2">
    <source>
        <dbReference type="SAM" id="SignalP"/>
    </source>
</evidence>
<feature type="compositionally biased region" description="Basic and acidic residues" evidence="1">
    <location>
        <begin position="76"/>
        <end position="100"/>
    </location>
</feature>
<proteinExistence type="predicted"/>
<evidence type="ECO:0008006" key="5">
    <source>
        <dbReference type="Google" id="ProtNLM"/>
    </source>
</evidence>
<reference evidence="3" key="1">
    <citation type="submission" date="2013-12" db="EMBL/GenBank/DDBJ databases">
        <authorList>
            <person name="Omoto C.K."/>
            <person name="Sibley D."/>
            <person name="Venepally P."/>
            <person name="Hadjithomas M."/>
            <person name="Karamycheva S."/>
            <person name="Brunk B."/>
            <person name="Roos D."/>
            <person name="Caler E."/>
            <person name="Lorenzi H."/>
        </authorList>
    </citation>
    <scope>NUCLEOTIDE SEQUENCE</scope>
</reference>
<feature type="region of interest" description="Disordered" evidence="1">
    <location>
        <begin position="32"/>
        <end position="175"/>
    </location>
</feature>
<protein>
    <recommendedName>
        <fullName evidence="5">Transmembrane protein</fullName>
    </recommendedName>
</protein>
<evidence type="ECO:0000313" key="3">
    <source>
        <dbReference type="EMBL" id="EZG66778.1"/>
    </source>
</evidence>
<dbReference type="GeneID" id="22912775"/>
<name>A0A023B6W2_GRENI</name>
<organism evidence="3 4">
    <name type="scientific">Gregarina niphandrodes</name>
    <name type="common">Septate eugregarine</name>
    <dbReference type="NCBI Taxonomy" id="110365"/>
    <lineage>
        <taxon>Eukaryota</taxon>
        <taxon>Sar</taxon>
        <taxon>Alveolata</taxon>
        <taxon>Apicomplexa</taxon>
        <taxon>Conoidasida</taxon>
        <taxon>Gregarinasina</taxon>
        <taxon>Eugregarinorida</taxon>
        <taxon>Gregarinidae</taxon>
        <taxon>Gregarina</taxon>
    </lineage>
</organism>
<dbReference type="EMBL" id="AFNH02000568">
    <property type="protein sequence ID" value="EZG66778.1"/>
    <property type="molecule type" value="Genomic_DNA"/>
</dbReference>
<comment type="caution">
    <text evidence="3">The sequence shown here is derived from an EMBL/GenBank/DDBJ whole genome shotgun (WGS) entry which is preliminary data.</text>
</comment>
<feature type="compositionally biased region" description="Low complexity" evidence="1">
    <location>
        <begin position="126"/>
        <end position="141"/>
    </location>
</feature>
<dbReference type="AlphaFoldDB" id="A0A023B6W2"/>
<keyword evidence="2" id="KW-0732">Signal</keyword>
<feature type="signal peptide" evidence="2">
    <location>
        <begin position="1"/>
        <end position="17"/>
    </location>
</feature>
<sequence>MVQASWLLLFGCAAALSWEPSVLVLDGDDETLEGIKDRDQPKIYPKELAPTSGELSSDTGADSPPEELDKGEEELDHGGHQQTGHEDRVADEQHSHRASDNDELSNAQDGEETAPSRQEDQTAQTPLPEESLPEESLPAESLPEESLPEESPDREEAGHPVDETDPQGVEPEPVREGLLQVYADLEVARRDILRLLEN</sequence>
<evidence type="ECO:0000313" key="4">
    <source>
        <dbReference type="Proteomes" id="UP000019763"/>
    </source>
</evidence>
<gene>
    <name evidence="3" type="ORF">GNI_075910</name>
</gene>